<evidence type="ECO:0008006" key="4">
    <source>
        <dbReference type="Google" id="ProtNLM"/>
    </source>
</evidence>
<protein>
    <recommendedName>
        <fullName evidence="4">Maf1-domain-containing protein</fullName>
    </recommendedName>
</protein>
<feature type="region of interest" description="Disordered" evidence="1">
    <location>
        <begin position="216"/>
        <end position="251"/>
    </location>
</feature>
<dbReference type="Proteomes" id="UP001437256">
    <property type="component" value="Unassembled WGS sequence"/>
</dbReference>
<accession>A0ABR3AES5</accession>
<dbReference type="Pfam" id="PF09174">
    <property type="entry name" value="Maf1"/>
    <property type="match status" value="1"/>
</dbReference>
<dbReference type="InterPro" id="IPR015257">
    <property type="entry name" value="Maf1"/>
</dbReference>
<feature type="compositionally biased region" description="Acidic residues" evidence="1">
    <location>
        <begin position="230"/>
        <end position="246"/>
    </location>
</feature>
<dbReference type="InterPro" id="IPR038564">
    <property type="entry name" value="Maf1_sf"/>
</dbReference>
<evidence type="ECO:0000313" key="3">
    <source>
        <dbReference type="Proteomes" id="UP001437256"/>
    </source>
</evidence>
<evidence type="ECO:0000256" key="1">
    <source>
        <dbReference type="SAM" id="MobiDB-lite"/>
    </source>
</evidence>
<feature type="region of interest" description="Disordered" evidence="1">
    <location>
        <begin position="292"/>
        <end position="361"/>
    </location>
</feature>
<dbReference type="PANTHER" id="PTHR22504:SF0">
    <property type="entry name" value="REPRESSOR OF RNA POLYMERASE III TRANSCRIPTION MAF1 HOMOLOG"/>
    <property type="match status" value="1"/>
</dbReference>
<proteinExistence type="predicted"/>
<feature type="compositionally biased region" description="Low complexity" evidence="1">
    <location>
        <begin position="301"/>
        <end position="311"/>
    </location>
</feature>
<reference evidence="2 3" key="1">
    <citation type="submission" date="2024-05" db="EMBL/GenBank/DDBJ databases">
        <title>A draft genome resource for the thread blight pathogen Marasmius tenuissimus strain MS-2.</title>
        <authorList>
            <person name="Yulfo-Soto G.E."/>
            <person name="Baruah I.K."/>
            <person name="Amoako-Attah I."/>
            <person name="Bukari Y."/>
            <person name="Meinhardt L.W."/>
            <person name="Bailey B.A."/>
            <person name="Cohen S.P."/>
        </authorList>
    </citation>
    <scope>NUCLEOTIDE SEQUENCE [LARGE SCALE GENOMIC DNA]</scope>
    <source>
        <strain evidence="2 3">MS-2</strain>
    </source>
</reference>
<dbReference type="Gene3D" id="3.40.1000.50">
    <property type="entry name" value="Repressor of RNA polymerase III transcription Maf1"/>
    <property type="match status" value="3"/>
</dbReference>
<dbReference type="PANTHER" id="PTHR22504">
    <property type="entry name" value="REPRESSOR OF RNA POLYMERASE III TRANSCRIPTION MAF1"/>
    <property type="match status" value="1"/>
</dbReference>
<name>A0ABR3AES5_9AGAR</name>
<feature type="compositionally biased region" description="Low complexity" evidence="1">
    <location>
        <begin position="327"/>
        <end position="336"/>
    </location>
</feature>
<evidence type="ECO:0000313" key="2">
    <source>
        <dbReference type="EMBL" id="KAL0071067.1"/>
    </source>
</evidence>
<keyword evidence="3" id="KW-1185">Reference proteome</keyword>
<comment type="caution">
    <text evidence="2">The sequence shown here is derived from an EMBL/GenBank/DDBJ whole genome shotgun (WGS) entry which is preliminary data.</text>
</comment>
<organism evidence="2 3">
    <name type="scientific">Marasmius tenuissimus</name>
    <dbReference type="NCBI Taxonomy" id="585030"/>
    <lineage>
        <taxon>Eukaryota</taxon>
        <taxon>Fungi</taxon>
        <taxon>Dikarya</taxon>
        <taxon>Basidiomycota</taxon>
        <taxon>Agaricomycotina</taxon>
        <taxon>Agaricomycetes</taxon>
        <taxon>Agaricomycetidae</taxon>
        <taxon>Agaricales</taxon>
        <taxon>Marasmiineae</taxon>
        <taxon>Marasmiaceae</taxon>
        <taxon>Marasmius</taxon>
    </lineage>
</organism>
<gene>
    <name evidence="2" type="ORF">AAF712_001625</name>
</gene>
<sequence>MKYIENPALSRLAQSLSHEGPECSVNVRMEAYSCKNIKRDKKLFKSLEEAYSNDHHHHPSDSPPLAATLLEPEMTPFGPFDNHSSRKTLYLLISTLNIAFPDHEFSDVRPAQFNREESGASVLNALSTTLVAPHRAGMNAPRTYGTYPSNSPDMFPSSSFVAGGMTSMSPLTLNGMSSMPRSPFSPPPIVAGTHPNVYRLVDDVIGLEECEVYSYTPEIESDPHAVGDFDSGDEAELQDDDDEDEYNGVGISLNKKGRWDEDATFEFDDYDIDESPRTSHLNSLYASRRRAGRSPLHIHPSNSASSSATNSPDTPYNPSMPHRLRARPSWSSPRSSGVNQPPPRDNSMSNALASPISMKYHPRRRSSRGALLWSSHWFFLNRKQKRILFISVWARSRGVGRASWDDGEEELEEVYPSSYGDDEDFADFDGDYSVVVADDHIVKVEDAEPSLAGNNTGSIGSMGKERFVGWEGGAGAGARAIGLVQG</sequence>
<dbReference type="EMBL" id="JBBXMP010000004">
    <property type="protein sequence ID" value="KAL0071067.1"/>
    <property type="molecule type" value="Genomic_DNA"/>
</dbReference>